<dbReference type="InterPro" id="IPR027470">
    <property type="entry name" value="Cation_efflux_CTD"/>
</dbReference>
<feature type="transmembrane region" description="Helical" evidence="7">
    <location>
        <begin position="182"/>
        <end position="200"/>
    </location>
</feature>
<dbReference type="SUPFAM" id="SSF161111">
    <property type="entry name" value="Cation efflux protein transmembrane domain-like"/>
    <property type="match status" value="1"/>
</dbReference>
<comment type="similarity">
    <text evidence="2">Belongs to the cation diffusion facilitator (CDF) transporter (TC 2.A.4) family.</text>
</comment>
<dbReference type="InterPro" id="IPR036837">
    <property type="entry name" value="Cation_efflux_CTD_sf"/>
</dbReference>
<dbReference type="InterPro" id="IPR027469">
    <property type="entry name" value="Cation_efflux_TMD_sf"/>
</dbReference>
<comment type="subcellular location">
    <subcellularLocation>
        <location evidence="1">Membrane</location>
        <topology evidence="1">Multi-pass membrane protein</topology>
    </subcellularLocation>
</comment>
<keyword evidence="11" id="KW-1185">Reference proteome</keyword>
<feature type="domain" description="Cation efflux protein cytoplasmic" evidence="9">
    <location>
        <begin position="215"/>
        <end position="287"/>
    </location>
</feature>
<evidence type="ECO:0000259" key="8">
    <source>
        <dbReference type="Pfam" id="PF01545"/>
    </source>
</evidence>
<evidence type="ECO:0000256" key="2">
    <source>
        <dbReference type="ARBA" id="ARBA00008114"/>
    </source>
</evidence>
<evidence type="ECO:0000313" key="10">
    <source>
        <dbReference type="EMBL" id="EUJ33616.1"/>
    </source>
</evidence>
<dbReference type="InterPro" id="IPR002524">
    <property type="entry name" value="Cation_efflux"/>
</dbReference>
<dbReference type="SUPFAM" id="SSF160240">
    <property type="entry name" value="Cation efflux protein cytoplasmic domain-like"/>
    <property type="match status" value="1"/>
</dbReference>
<name>A0ABN0RI32_9LIST</name>
<evidence type="ECO:0000256" key="4">
    <source>
        <dbReference type="ARBA" id="ARBA00022692"/>
    </source>
</evidence>
<feature type="transmembrane region" description="Helical" evidence="7">
    <location>
        <begin position="85"/>
        <end position="104"/>
    </location>
</feature>
<evidence type="ECO:0000256" key="5">
    <source>
        <dbReference type="ARBA" id="ARBA00022989"/>
    </source>
</evidence>
<dbReference type="InterPro" id="IPR058533">
    <property type="entry name" value="Cation_efflux_TM"/>
</dbReference>
<comment type="caution">
    <text evidence="10">The sequence shown here is derived from an EMBL/GenBank/DDBJ whole genome shotgun (WGS) entry which is preliminary data.</text>
</comment>
<feature type="transmembrane region" description="Helical" evidence="7">
    <location>
        <begin position="116"/>
        <end position="136"/>
    </location>
</feature>
<dbReference type="RefSeq" id="WP_036095435.1">
    <property type="nucleotide sequence ID" value="NZ_AODF01000001.1"/>
</dbReference>
<evidence type="ECO:0000256" key="1">
    <source>
        <dbReference type="ARBA" id="ARBA00004141"/>
    </source>
</evidence>
<keyword evidence="6 7" id="KW-0472">Membrane</keyword>
<protein>
    <submittedName>
        <fullName evidence="10">Cation efflux family protein</fullName>
    </submittedName>
</protein>
<feature type="transmembrane region" description="Helical" evidence="7">
    <location>
        <begin position="47"/>
        <end position="64"/>
    </location>
</feature>
<proteinExistence type="inferred from homology"/>
<reference evidence="10 11" key="1">
    <citation type="journal article" date="2014" name="Int. J. Syst. Evol. Microbiol.">
        <title>Listeria floridensis sp. nov., Listeria aquatica sp. nov., Listeria cornellensis sp. nov., Listeria riparia sp. nov. and Listeria grandensis sp. nov., from agricultural and natural environments.</title>
        <authorList>
            <person name="den Bakker H.C."/>
            <person name="Warchocki S."/>
            <person name="Wright E.M."/>
            <person name="Allred A.F."/>
            <person name="Ahlstrom C."/>
            <person name="Manuel C.S."/>
            <person name="Stasiewicz M.J."/>
            <person name="Burrell A."/>
            <person name="Roof S."/>
            <person name="Strawn L."/>
            <person name="Fortes E.D."/>
            <person name="Nightingale K.K."/>
            <person name="Kephart D."/>
            <person name="Wiedmann M."/>
        </authorList>
    </citation>
    <scope>NUCLEOTIDE SEQUENCE [LARGE SCALE GENOMIC DNA]</scope>
    <source>
        <strain evidence="10 11">FSL S10-1187</strain>
    </source>
</reference>
<feature type="transmembrane region" description="Helical" evidence="7">
    <location>
        <begin position="157"/>
        <end position="176"/>
    </location>
</feature>
<keyword evidence="3" id="KW-0813">Transport</keyword>
<dbReference type="PANTHER" id="PTHR43840">
    <property type="entry name" value="MITOCHONDRIAL METAL TRANSPORTER 1-RELATED"/>
    <property type="match status" value="1"/>
</dbReference>
<evidence type="ECO:0000256" key="3">
    <source>
        <dbReference type="ARBA" id="ARBA00022448"/>
    </source>
</evidence>
<feature type="transmembrane region" description="Helical" evidence="7">
    <location>
        <begin position="12"/>
        <end position="35"/>
    </location>
</feature>
<dbReference type="EMBL" id="AODF01000001">
    <property type="protein sequence ID" value="EUJ33616.1"/>
    <property type="molecule type" value="Genomic_DNA"/>
</dbReference>
<feature type="domain" description="Cation efflux protein transmembrane" evidence="8">
    <location>
        <begin position="15"/>
        <end position="206"/>
    </location>
</feature>
<sequence>MEGYQDIKKGERAALLSIIAYLFLAVIKVSVGVFGHSDALFADGLNNTTDVIASVALLIGLRIARIPPDADHAYGHRRTETISSLVASFIMLLVSLEVSYNSILNLIHGDFAAPSLLSAVVALFSGFFMFGIYFYNIRLAKKIDSQAVRAAALDNRSDAYVSFGAFIGIVGAMVGLPWLDAVTALLVGILIGYTAIKIFFDAAHSLTDGFDVSKLDIIHELVREVPDVKEVKDIKARFNGNRIWIDLTISVDASLNVVRSHEITEQIEQAIRTKFPTAYTLVHIEPFFEK</sequence>
<organism evidence="10 11">
    <name type="scientific">Listeria floridensis FSL S10-1187</name>
    <dbReference type="NCBI Taxonomy" id="1265817"/>
    <lineage>
        <taxon>Bacteria</taxon>
        <taxon>Bacillati</taxon>
        <taxon>Bacillota</taxon>
        <taxon>Bacilli</taxon>
        <taxon>Bacillales</taxon>
        <taxon>Listeriaceae</taxon>
        <taxon>Listeria</taxon>
    </lineage>
</organism>
<accession>A0ABN0RI32</accession>
<dbReference type="NCBIfam" id="TIGR01297">
    <property type="entry name" value="CDF"/>
    <property type="match status" value="1"/>
</dbReference>
<evidence type="ECO:0000256" key="6">
    <source>
        <dbReference type="ARBA" id="ARBA00023136"/>
    </source>
</evidence>
<dbReference type="Pfam" id="PF01545">
    <property type="entry name" value="Cation_efflux"/>
    <property type="match status" value="1"/>
</dbReference>
<dbReference type="InterPro" id="IPR050291">
    <property type="entry name" value="CDF_Transporter"/>
</dbReference>
<dbReference type="PANTHER" id="PTHR43840:SF50">
    <property type="entry name" value="MANGANESE EFFLUX SYSTEM PROTEIN MNES"/>
    <property type="match status" value="1"/>
</dbReference>
<evidence type="ECO:0000313" key="11">
    <source>
        <dbReference type="Proteomes" id="UP000019249"/>
    </source>
</evidence>
<keyword evidence="5 7" id="KW-1133">Transmembrane helix</keyword>
<dbReference type="Pfam" id="PF16916">
    <property type="entry name" value="ZT_dimer"/>
    <property type="match status" value="1"/>
</dbReference>
<dbReference type="Proteomes" id="UP000019249">
    <property type="component" value="Unassembled WGS sequence"/>
</dbReference>
<gene>
    <name evidence="10" type="ORF">MFLO_00140</name>
</gene>
<dbReference type="Gene3D" id="3.30.70.1350">
    <property type="entry name" value="Cation efflux protein, cytoplasmic domain"/>
    <property type="match status" value="1"/>
</dbReference>
<evidence type="ECO:0000256" key="7">
    <source>
        <dbReference type="SAM" id="Phobius"/>
    </source>
</evidence>
<dbReference type="Gene3D" id="1.20.1510.10">
    <property type="entry name" value="Cation efflux protein transmembrane domain"/>
    <property type="match status" value="1"/>
</dbReference>
<evidence type="ECO:0000259" key="9">
    <source>
        <dbReference type="Pfam" id="PF16916"/>
    </source>
</evidence>
<keyword evidence="4 7" id="KW-0812">Transmembrane</keyword>